<dbReference type="EMBL" id="CAJVPM010000081">
    <property type="protein sequence ID" value="CAG8435594.1"/>
    <property type="molecule type" value="Genomic_DNA"/>
</dbReference>
<accession>A0ACA9JUC3</accession>
<comment type="caution">
    <text evidence="1">The sequence shown here is derived from an EMBL/GenBank/DDBJ whole genome shotgun (WGS) entry which is preliminary data.</text>
</comment>
<proteinExistence type="predicted"/>
<evidence type="ECO:0000313" key="2">
    <source>
        <dbReference type="Proteomes" id="UP000789860"/>
    </source>
</evidence>
<keyword evidence="2" id="KW-1185">Reference proteome</keyword>
<gene>
    <name evidence="1" type="ORF">SCALOS_LOCUS207</name>
</gene>
<reference evidence="1" key="1">
    <citation type="submission" date="2021-06" db="EMBL/GenBank/DDBJ databases">
        <authorList>
            <person name="Kallberg Y."/>
            <person name="Tangrot J."/>
            <person name="Rosling A."/>
        </authorList>
    </citation>
    <scope>NUCLEOTIDE SEQUENCE</scope>
    <source>
        <strain evidence="1">AU212A</strain>
    </source>
</reference>
<dbReference type="Proteomes" id="UP000789860">
    <property type="component" value="Unassembled WGS sequence"/>
</dbReference>
<evidence type="ECO:0000313" key="1">
    <source>
        <dbReference type="EMBL" id="CAG8435594.1"/>
    </source>
</evidence>
<sequence length="162" mass="17849">YKEIDIGGLSVWIFGLVVWESRELAGNSFGYLPRLLPTSDFFSNLESRPPFSRFVNIRGFVKAEDGRRGGWWLPLWNDESSEDPLESPINNASNVDGQNQSDAIQVAHSSSPDPHSTQVFVVPSNNTTRSNSPTQETVSLTAVSTTADPDTKEKDVELLPAP</sequence>
<feature type="non-terminal residue" evidence="1">
    <location>
        <position position="1"/>
    </location>
</feature>
<organism evidence="1 2">
    <name type="scientific">Scutellospora calospora</name>
    <dbReference type="NCBI Taxonomy" id="85575"/>
    <lineage>
        <taxon>Eukaryota</taxon>
        <taxon>Fungi</taxon>
        <taxon>Fungi incertae sedis</taxon>
        <taxon>Mucoromycota</taxon>
        <taxon>Glomeromycotina</taxon>
        <taxon>Glomeromycetes</taxon>
        <taxon>Diversisporales</taxon>
        <taxon>Gigasporaceae</taxon>
        <taxon>Scutellospora</taxon>
    </lineage>
</organism>
<protein>
    <submittedName>
        <fullName evidence="1">2253_t:CDS:1</fullName>
    </submittedName>
</protein>
<name>A0ACA9JUC3_9GLOM</name>